<protein>
    <submittedName>
        <fullName evidence="2">Aspartyl glutamyl-tRNA amidotransferase subunit B</fullName>
    </submittedName>
</protein>
<dbReference type="AlphaFoldDB" id="A0A2P6V6X5"/>
<name>A0A2P6V6X5_9CHLO</name>
<dbReference type="OrthoDB" id="509308at2759"/>
<feature type="compositionally biased region" description="Basic and acidic residues" evidence="1">
    <location>
        <begin position="70"/>
        <end position="81"/>
    </location>
</feature>
<dbReference type="Proteomes" id="UP000239649">
    <property type="component" value="Unassembled WGS sequence"/>
</dbReference>
<proteinExistence type="predicted"/>
<reference evidence="2 3" key="1">
    <citation type="journal article" date="2018" name="Plant J.">
        <title>Genome sequences of Chlorella sorokiniana UTEX 1602 and Micractinium conductrix SAG 241.80: implications to maltose excretion by a green alga.</title>
        <authorList>
            <person name="Arriola M.B."/>
            <person name="Velmurugan N."/>
            <person name="Zhang Y."/>
            <person name="Plunkett M.H."/>
            <person name="Hondzo H."/>
            <person name="Barney B.M."/>
        </authorList>
    </citation>
    <scope>NUCLEOTIDE SEQUENCE [LARGE SCALE GENOMIC DNA]</scope>
    <source>
        <strain evidence="2 3">SAG 241.80</strain>
    </source>
</reference>
<organism evidence="2 3">
    <name type="scientific">Micractinium conductrix</name>
    <dbReference type="NCBI Taxonomy" id="554055"/>
    <lineage>
        <taxon>Eukaryota</taxon>
        <taxon>Viridiplantae</taxon>
        <taxon>Chlorophyta</taxon>
        <taxon>core chlorophytes</taxon>
        <taxon>Trebouxiophyceae</taxon>
        <taxon>Chlorellales</taxon>
        <taxon>Chlorellaceae</taxon>
        <taxon>Chlorella clade</taxon>
        <taxon>Micractinium</taxon>
    </lineage>
</organism>
<evidence type="ECO:0000256" key="1">
    <source>
        <dbReference type="SAM" id="MobiDB-lite"/>
    </source>
</evidence>
<sequence length="104" mass="12296">MKGMRTVKMEELPPEVIEAARRRRQREVEKDQLPDLDSIELPDNHPFAVKKKLAPEEERLQRSRFSARRGLSEEDMRRLREQQALADQMDAEEEARQAAARRRS</sequence>
<gene>
    <name evidence="2" type="ORF">C2E20_6564</name>
</gene>
<accession>A0A2P6V6X5</accession>
<comment type="caution">
    <text evidence="2">The sequence shown here is derived from an EMBL/GenBank/DDBJ whole genome shotgun (WGS) entry which is preliminary data.</text>
</comment>
<dbReference type="GO" id="GO:0016740">
    <property type="term" value="F:transferase activity"/>
    <property type="evidence" value="ECO:0007669"/>
    <property type="project" value="UniProtKB-KW"/>
</dbReference>
<keyword evidence="3" id="KW-1185">Reference proteome</keyword>
<dbReference type="EMBL" id="LHPF02000023">
    <property type="protein sequence ID" value="PSC69843.1"/>
    <property type="molecule type" value="Genomic_DNA"/>
</dbReference>
<feature type="region of interest" description="Disordered" evidence="1">
    <location>
        <begin position="1"/>
        <end position="104"/>
    </location>
</feature>
<evidence type="ECO:0000313" key="2">
    <source>
        <dbReference type="EMBL" id="PSC69843.1"/>
    </source>
</evidence>
<evidence type="ECO:0000313" key="3">
    <source>
        <dbReference type="Proteomes" id="UP000239649"/>
    </source>
</evidence>